<keyword evidence="9" id="KW-0739">Sodium transport</keyword>
<evidence type="ECO:0000256" key="9">
    <source>
        <dbReference type="ARBA" id="ARBA00023201"/>
    </source>
</evidence>
<organism evidence="12 13">
    <name type="scientific">Microbacterium limosum</name>
    <dbReference type="NCBI Taxonomy" id="3079935"/>
    <lineage>
        <taxon>Bacteria</taxon>
        <taxon>Bacillati</taxon>
        <taxon>Actinomycetota</taxon>
        <taxon>Actinomycetes</taxon>
        <taxon>Micrococcales</taxon>
        <taxon>Microbacteriaceae</taxon>
        <taxon>Microbacterium</taxon>
    </lineage>
</organism>
<dbReference type="InterPro" id="IPR006153">
    <property type="entry name" value="Cation/H_exchanger_TM"/>
</dbReference>
<keyword evidence="4 10" id="KW-0812">Transmembrane</keyword>
<keyword evidence="7" id="KW-0406">Ion transport</keyword>
<evidence type="ECO:0000256" key="4">
    <source>
        <dbReference type="ARBA" id="ARBA00022692"/>
    </source>
</evidence>
<dbReference type="GO" id="GO:0015386">
    <property type="term" value="F:potassium:proton antiporter activity"/>
    <property type="evidence" value="ECO:0007669"/>
    <property type="project" value="TreeGrafter"/>
</dbReference>
<dbReference type="InterPro" id="IPR018422">
    <property type="entry name" value="Cation/H_exchanger_CPA1"/>
</dbReference>
<evidence type="ECO:0000256" key="5">
    <source>
        <dbReference type="ARBA" id="ARBA00022989"/>
    </source>
</evidence>
<dbReference type="Pfam" id="PF00999">
    <property type="entry name" value="Na_H_Exchanger"/>
    <property type="match status" value="1"/>
</dbReference>
<feature type="transmembrane region" description="Helical" evidence="10">
    <location>
        <begin position="180"/>
        <end position="197"/>
    </location>
</feature>
<sequence>MELLLVIVVAVVTIAVITAVAPRLGVVTPLALVTVGVVVSLLPFVPDLLVDPEWILMGILPPLLYSAAVSLPAMEFRRDFTAISGLSIALVLLTSFALGLFFAWAVPGLGIALAIALGAILSPTDAVATSIVKRLGISPRVVTVLEGESLLNDATALVLLSSAVGATTGTFVLGEGVLDFLWAVVVAVGIGLVVGLVSLRLRALISHTAANTALGVVVPFLAYLPTEQAGGSGLVAAVVAGIVTGQGAARWFTPEQRLSDRVNWRTVEVVLEGAVFLIMGLELSAILGENERTLGGFAHALGLAGAAVLIVLAVRVAWVTPFIWLQSRRARRRFGGRTMLRRFESRIDTAQARDIAHSTTRGRPWHRARRRVRRALADLDYFEASPLGWRHGTIIVWAGMRGAVTLAAAQTLPRDTPSRALLVLVAFLVAAGTLLLQGGTLAWLTRVLGLGGEDHDRPSRTELDALNVHLHEAASRTLADPALRRGDGEPFDPVLRDRVARRWSAPREDDLSATAHEVLELRLAAIRAMRVRLVEIRGDGDYGSATLRHALDELDAEELSLQIRLDRA</sequence>
<evidence type="ECO:0000256" key="7">
    <source>
        <dbReference type="ARBA" id="ARBA00023065"/>
    </source>
</evidence>
<dbReference type="PANTHER" id="PTHR10110">
    <property type="entry name" value="SODIUM/HYDROGEN EXCHANGER"/>
    <property type="match status" value="1"/>
</dbReference>
<keyword evidence="2" id="KW-0813">Transport</keyword>
<dbReference type="PANTHER" id="PTHR10110:SF86">
    <property type="entry name" value="SODIUM_HYDROGEN EXCHANGER 7"/>
    <property type="match status" value="1"/>
</dbReference>
<proteinExistence type="predicted"/>
<dbReference type="Gene3D" id="6.10.140.1330">
    <property type="match status" value="1"/>
</dbReference>
<evidence type="ECO:0000313" key="13">
    <source>
        <dbReference type="Proteomes" id="UP001329313"/>
    </source>
</evidence>
<dbReference type="GO" id="GO:0015385">
    <property type="term" value="F:sodium:proton antiporter activity"/>
    <property type="evidence" value="ECO:0007669"/>
    <property type="project" value="InterPro"/>
</dbReference>
<evidence type="ECO:0000256" key="2">
    <source>
        <dbReference type="ARBA" id="ARBA00022448"/>
    </source>
</evidence>
<gene>
    <name evidence="12" type="ORF">RYJ27_00790</name>
</gene>
<feature type="domain" description="Cation/H+ exchanger transmembrane" evidence="11">
    <location>
        <begin position="12"/>
        <end position="445"/>
    </location>
</feature>
<evidence type="ECO:0000313" key="12">
    <source>
        <dbReference type="EMBL" id="WOQ69817.1"/>
    </source>
</evidence>
<evidence type="ECO:0000256" key="6">
    <source>
        <dbReference type="ARBA" id="ARBA00023053"/>
    </source>
</evidence>
<keyword evidence="13" id="KW-1185">Reference proteome</keyword>
<evidence type="ECO:0000256" key="3">
    <source>
        <dbReference type="ARBA" id="ARBA00022475"/>
    </source>
</evidence>
<accession>A0AAU0MH75</accession>
<evidence type="ECO:0000256" key="8">
    <source>
        <dbReference type="ARBA" id="ARBA00023136"/>
    </source>
</evidence>
<dbReference type="GO" id="GO:0098719">
    <property type="term" value="P:sodium ion import across plasma membrane"/>
    <property type="evidence" value="ECO:0007669"/>
    <property type="project" value="TreeGrafter"/>
</dbReference>
<feature type="transmembrane region" description="Helical" evidence="10">
    <location>
        <begin position="153"/>
        <end position="174"/>
    </location>
</feature>
<feature type="transmembrane region" description="Helical" evidence="10">
    <location>
        <begin position="300"/>
        <end position="325"/>
    </location>
</feature>
<evidence type="ECO:0000256" key="10">
    <source>
        <dbReference type="SAM" id="Phobius"/>
    </source>
</evidence>
<evidence type="ECO:0000259" key="11">
    <source>
        <dbReference type="Pfam" id="PF00999"/>
    </source>
</evidence>
<dbReference type="GO" id="GO:0005886">
    <property type="term" value="C:plasma membrane"/>
    <property type="evidence" value="ECO:0007669"/>
    <property type="project" value="UniProtKB-SubCell"/>
</dbReference>
<feature type="transmembrane region" description="Helical" evidence="10">
    <location>
        <begin position="269"/>
        <end position="288"/>
    </location>
</feature>
<dbReference type="EMBL" id="CP137080">
    <property type="protein sequence ID" value="WOQ69817.1"/>
    <property type="molecule type" value="Genomic_DNA"/>
</dbReference>
<dbReference type="AlphaFoldDB" id="A0AAU0MH75"/>
<feature type="transmembrane region" description="Helical" evidence="10">
    <location>
        <begin position="86"/>
        <end position="105"/>
    </location>
</feature>
<dbReference type="RefSeq" id="WP_330170911.1">
    <property type="nucleotide sequence ID" value="NZ_CP137080.1"/>
</dbReference>
<dbReference type="GO" id="GO:0051453">
    <property type="term" value="P:regulation of intracellular pH"/>
    <property type="evidence" value="ECO:0007669"/>
    <property type="project" value="TreeGrafter"/>
</dbReference>
<feature type="transmembrane region" description="Helical" evidence="10">
    <location>
        <begin position="111"/>
        <end position="132"/>
    </location>
</feature>
<comment type="subcellular location">
    <subcellularLocation>
        <location evidence="1">Cell membrane</location>
        <topology evidence="1">Multi-pass membrane protein</topology>
    </subcellularLocation>
</comment>
<protein>
    <submittedName>
        <fullName evidence="12">Sodium:proton antiporter</fullName>
    </submittedName>
</protein>
<keyword evidence="8 10" id="KW-0472">Membrane</keyword>
<feature type="transmembrane region" description="Helical" evidence="10">
    <location>
        <begin position="420"/>
        <end position="444"/>
    </location>
</feature>
<feature type="transmembrane region" description="Helical" evidence="10">
    <location>
        <begin position="204"/>
        <end position="224"/>
    </location>
</feature>
<evidence type="ECO:0000256" key="1">
    <source>
        <dbReference type="ARBA" id="ARBA00004651"/>
    </source>
</evidence>
<dbReference type="Proteomes" id="UP001329313">
    <property type="component" value="Chromosome"/>
</dbReference>
<name>A0AAU0MH75_9MICO</name>
<keyword evidence="6" id="KW-0915">Sodium</keyword>
<reference evidence="12 13" key="1">
    <citation type="submission" date="2023-10" db="EMBL/GenBank/DDBJ databases">
        <title>Y20.</title>
        <authorList>
            <person name="Zhang G."/>
            <person name="Ding Y."/>
        </authorList>
    </citation>
    <scope>NUCLEOTIDE SEQUENCE [LARGE SCALE GENOMIC DNA]</scope>
    <source>
        <strain evidence="12 13">Y20</strain>
    </source>
</reference>
<keyword evidence="3" id="KW-1003">Cell membrane</keyword>
<feature type="transmembrane region" description="Helical" evidence="10">
    <location>
        <begin position="230"/>
        <end position="249"/>
    </location>
</feature>
<dbReference type="KEGG" id="mliy:RYJ27_00790"/>
<keyword evidence="5 10" id="KW-1133">Transmembrane helix</keyword>
<feature type="transmembrane region" description="Helical" evidence="10">
    <location>
        <begin position="54"/>
        <end position="74"/>
    </location>
</feature>